<evidence type="ECO:0000256" key="4">
    <source>
        <dbReference type="ARBA" id="ARBA00023136"/>
    </source>
</evidence>
<dbReference type="OrthoDB" id="6239677at2759"/>
<dbReference type="Gene3D" id="1.10.1450.10">
    <property type="entry name" value="Tetraspanin"/>
    <property type="match status" value="1"/>
</dbReference>
<feature type="transmembrane region" description="Helical" evidence="5">
    <location>
        <begin position="196"/>
        <end position="220"/>
    </location>
</feature>
<feature type="transmembrane region" description="Helical" evidence="5">
    <location>
        <begin position="31"/>
        <end position="59"/>
    </location>
</feature>
<dbReference type="InterPro" id="IPR008952">
    <property type="entry name" value="Tetraspanin_EC2_sf"/>
</dbReference>
<comment type="subcellular location">
    <subcellularLocation>
        <location evidence="1">Membrane</location>
        <topology evidence="1">Multi-pass membrane protein</topology>
    </subcellularLocation>
</comment>
<evidence type="ECO:0000313" key="7">
    <source>
        <dbReference type="Proteomes" id="UP000295192"/>
    </source>
</evidence>
<reference evidence="6 7" key="1">
    <citation type="journal article" date="2019" name="J. Hered.">
        <title>An Improved Genome Assembly for Drosophila navojoa, the Basal Species in the mojavensis Cluster.</title>
        <authorList>
            <person name="Vanderlinde T."/>
            <person name="Dupim E.G."/>
            <person name="Nazario-Yepiz N.O."/>
            <person name="Carvalho A.B."/>
        </authorList>
    </citation>
    <scope>NUCLEOTIDE SEQUENCE [LARGE SCALE GENOMIC DNA]</scope>
    <source>
        <strain evidence="6">Navoj_Jal97</strain>
        <tissue evidence="6">Whole organism</tissue>
    </source>
</reference>
<dbReference type="SUPFAM" id="SSF48652">
    <property type="entry name" value="Tetraspanin"/>
    <property type="match status" value="1"/>
</dbReference>
<accession>A0A484BXX9</accession>
<name>A0A484BXX9_DRONA</name>
<feature type="transmembrane region" description="Helical" evidence="5">
    <location>
        <begin position="105"/>
        <end position="124"/>
    </location>
</feature>
<dbReference type="GO" id="GO:0016020">
    <property type="term" value="C:membrane"/>
    <property type="evidence" value="ECO:0007669"/>
    <property type="project" value="UniProtKB-SubCell"/>
</dbReference>
<dbReference type="Proteomes" id="UP000295192">
    <property type="component" value="Unassembled WGS sequence"/>
</dbReference>
<evidence type="ECO:0000256" key="2">
    <source>
        <dbReference type="ARBA" id="ARBA00022692"/>
    </source>
</evidence>
<protein>
    <recommendedName>
        <fullName evidence="8">Tetraspanin</fullName>
    </recommendedName>
</protein>
<organism evidence="6 7">
    <name type="scientific">Drosophila navojoa</name>
    <name type="common">Fruit fly</name>
    <dbReference type="NCBI Taxonomy" id="7232"/>
    <lineage>
        <taxon>Eukaryota</taxon>
        <taxon>Metazoa</taxon>
        <taxon>Ecdysozoa</taxon>
        <taxon>Arthropoda</taxon>
        <taxon>Hexapoda</taxon>
        <taxon>Insecta</taxon>
        <taxon>Pterygota</taxon>
        <taxon>Neoptera</taxon>
        <taxon>Endopterygota</taxon>
        <taxon>Diptera</taxon>
        <taxon>Brachycera</taxon>
        <taxon>Muscomorpha</taxon>
        <taxon>Ephydroidea</taxon>
        <taxon>Drosophilidae</taxon>
        <taxon>Drosophila</taxon>
    </lineage>
</organism>
<keyword evidence="7" id="KW-1185">Reference proteome</keyword>
<dbReference type="AlphaFoldDB" id="A0A484BXX9"/>
<evidence type="ECO:0000256" key="5">
    <source>
        <dbReference type="SAM" id="Phobius"/>
    </source>
</evidence>
<keyword evidence="2 5" id="KW-0812">Transmembrane</keyword>
<feature type="transmembrane region" description="Helical" evidence="5">
    <location>
        <begin position="71"/>
        <end position="93"/>
    </location>
</feature>
<dbReference type="CDD" id="cd03127">
    <property type="entry name" value="tetraspanin_LEL"/>
    <property type="match status" value="1"/>
</dbReference>
<dbReference type="EMBL" id="LSRL02000002">
    <property type="protein sequence ID" value="TDG52930.1"/>
    <property type="molecule type" value="Genomic_DNA"/>
</dbReference>
<evidence type="ECO:0000256" key="3">
    <source>
        <dbReference type="ARBA" id="ARBA00022989"/>
    </source>
</evidence>
<comment type="caution">
    <text evidence="6">The sequence shown here is derived from an EMBL/GenBank/DDBJ whole genome shotgun (WGS) entry which is preliminary data.</text>
</comment>
<proteinExistence type="predicted"/>
<sequence length="240" mass="27333">MLAVNKSTQSLNCGQSVFAPGRNWVLTGSRWIILSFMIVCLISAIFDVYHCSVIVNCYWDTPDCDFVPYEIVMLVGSVIVSVVLLLGFILVLFQNVETLRSYLTGLLSCSWLQLMINMVLTQTYPLVHEVHLKWARAEALTTYEIKYKCCGAQGPDDYLLAYGELPRSCFTTESRTTHTLHSTGCLHANGRSEHFIHFQLVTPILLLLLIVMSTVFYCYLRRIKAPRRSCQELRAECFIL</sequence>
<dbReference type="Pfam" id="PF00335">
    <property type="entry name" value="Tetraspanin"/>
    <property type="match status" value="1"/>
</dbReference>
<dbReference type="InterPro" id="IPR018499">
    <property type="entry name" value="Tetraspanin/Peripherin"/>
</dbReference>
<evidence type="ECO:0008006" key="8">
    <source>
        <dbReference type="Google" id="ProtNLM"/>
    </source>
</evidence>
<gene>
    <name evidence="6" type="ORF">AWZ03_000473</name>
</gene>
<keyword evidence="4 5" id="KW-0472">Membrane</keyword>
<keyword evidence="3 5" id="KW-1133">Transmembrane helix</keyword>
<evidence type="ECO:0000313" key="6">
    <source>
        <dbReference type="EMBL" id="TDG52930.1"/>
    </source>
</evidence>
<dbReference type="OMA" id="WNCLFRS"/>
<evidence type="ECO:0000256" key="1">
    <source>
        <dbReference type="ARBA" id="ARBA00004141"/>
    </source>
</evidence>